<dbReference type="InterPro" id="IPR041698">
    <property type="entry name" value="Methyltransf_25"/>
</dbReference>
<dbReference type="SUPFAM" id="SSF53335">
    <property type="entry name" value="S-adenosyl-L-methionine-dependent methyltransferases"/>
    <property type="match status" value="1"/>
</dbReference>
<feature type="region of interest" description="Disordered" evidence="1">
    <location>
        <begin position="360"/>
        <end position="388"/>
    </location>
</feature>
<name>A0A9P5PVW5_9AGAR</name>
<comment type="caution">
    <text evidence="3">The sequence shown here is derived from an EMBL/GenBank/DDBJ whole genome shotgun (WGS) entry which is preliminary data.</text>
</comment>
<feature type="region of interest" description="Disordered" evidence="1">
    <location>
        <begin position="232"/>
        <end position="255"/>
    </location>
</feature>
<dbReference type="Gene3D" id="3.40.50.150">
    <property type="entry name" value="Vaccinia Virus protein VP39"/>
    <property type="match status" value="1"/>
</dbReference>
<sequence length="521" mass="59357">MGHLAEKDVEALLLKEKVFRRRPGQVPYPLDYSPDMQTYDNWDHIFFKRCYKSLTLNQFETPPKMVLDLGTGSGIWALEAAQQWPDSQIIGLDVKDIQPKIQNLEFYKDLARRVIWVHGNLLDGLPFPSNQFDFVRMARIGLAVPEDEWQFVLEEVSRVMKPGAVLEIFEEDLIFPYCEAARRRPRPTPLAMDLLPSDSLPSTRSSMTAYSISPWDHSQDDLLEGTLHKKASLSPLQESPTSTLPTPTLHFSPKSAQSYRSHSSLIPLITHVPPTPATSSFDTHPQDHSRLKAAWDAMLSHRFLAPQLITVLPFYLSSCFVDVKTHPTLHIPLPPNSSSDSRLFCLDDRSYTLDPEGQFELSRSTGRHSDSDENSNGHESSTSSKGPKRIFSWAPMHLARTVHTVIACKEAIWVEYAKLYSPDLPPTTTQARLKEGHRAVMSAKTAARESFDRVWSNWESDMTDRIGMRDNIMFELLWPEPAGERPDWRVWRKSLDMKPIEAPPSTNICRAIRGFVAWKPK</sequence>
<dbReference type="CDD" id="cd02440">
    <property type="entry name" value="AdoMet_MTases"/>
    <property type="match status" value="1"/>
</dbReference>
<dbReference type="PANTHER" id="PTHR43591">
    <property type="entry name" value="METHYLTRANSFERASE"/>
    <property type="match status" value="1"/>
</dbReference>
<dbReference type="Proteomes" id="UP000772434">
    <property type="component" value="Unassembled WGS sequence"/>
</dbReference>
<dbReference type="InterPro" id="IPR029063">
    <property type="entry name" value="SAM-dependent_MTases_sf"/>
</dbReference>
<protein>
    <recommendedName>
        <fullName evidence="2">Methyltransferase domain-containing protein</fullName>
    </recommendedName>
</protein>
<feature type="compositionally biased region" description="Low complexity" evidence="1">
    <location>
        <begin position="232"/>
        <end position="249"/>
    </location>
</feature>
<dbReference type="PANTHER" id="PTHR43591:SF24">
    <property type="entry name" value="2-METHOXY-6-POLYPRENYL-1,4-BENZOQUINOL METHYLASE, MITOCHONDRIAL"/>
    <property type="match status" value="1"/>
</dbReference>
<feature type="domain" description="Methyltransferase" evidence="2">
    <location>
        <begin position="66"/>
        <end position="163"/>
    </location>
</feature>
<evidence type="ECO:0000313" key="3">
    <source>
        <dbReference type="EMBL" id="KAF9073461.1"/>
    </source>
</evidence>
<proteinExistence type="predicted"/>
<dbReference type="OrthoDB" id="2013972at2759"/>
<evidence type="ECO:0000259" key="2">
    <source>
        <dbReference type="Pfam" id="PF13649"/>
    </source>
</evidence>
<reference evidence="3" key="1">
    <citation type="submission" date="2020-11" db="EMBL/GenBank/DDBJ databases">
        <authorList>
            <consortium name="DOE Joint Genome Institute"/>
            <person name="Ahrendt S."/>
            <person name="Riley R."/>
            <person name="Andreopoulos W."/>
            <person name="Labutti K."/>
            <person name="Pangilinan J."/>
            <person name="Ruiz-Duenas F.J."/>
            <person name="Barrasa J.M."/>
            <person name="Sanchez-Garcia M."/>
            <person name="Camarero S."/>
            <person name="Miyauchi S."/>
            <person name="Serrano A."/>
            <person name="Linde D."/>
            <person name="Babiker R."/>
            <person name="Drula E."/>
            <person name="Ayuso-Fernandez I."/>
            <person name="Pacheco R."/>
            <person name="Padilla G."/>
            <person name="Ferreira P."/>
            <person name="Barriuso J."/>
            <person name="Kellner H."/>
            <person name="Castanera R."/>
            <person name="Alfaro M."/>
            <person name="Ramirez L."/>
            <person name="Pisabarro A.G."/>
            <person name="Kuo A."/>
            <person name="Tritt A."/>
            <person name="Lipzen A."/>
            <person name="He G."/>
            <person name="Yan M."/>
            <person name="Ng V."/>
            <person name="Cullen D."/>
            <person name="Martin F."/>
            <person name="Rosso M.-N."/>
            <person name="Henrissat B."/>
            <person name="Hibbett D."/>
            <person name="Martinez A.T."/>
            <person name="Grigoriev I.V."/>
        </authorList>
    </citation>
    <scope>NUCLEOTIDE SEQUENCE</scope>
    <source>
        <strain evidence="3">AH 40177</strain>
    </source>
</reference>
<gene>
    <name evidence="3" type="ORF">BDP27DRAFT_1289309</name>
</gene>
<dbReference type="Pfam" id="PF13649">
    <property type="entry name" value="Methyltransf_25"/>
    <property type="match status" value="1"/>
</dbReference>
<accession>A0A9P5PVW5</accession>
<keyword evidence="4" id="KW-1185">Reference proteome</keyword>
<dbReference type="AlphaFoldDB" id="A0A9P5PVW5"/>
<dbReference type="GO" id="GO:0008168">
    <property type="term" value="F:methyltransferase activity"/>
    <property type="evidence" value="ECO:0007669"/>
    <property type="project" value="TreeGrafter"/>
</dbReference>
<evidence type="ECO:0000313" key="4">
    <source>
        <dbReference type="Proteomes" id="UP000772434"/>
    </source>
</evidence>
<evidence type="ECO:0000256" key="1">
    <source>
        <dbReference type="SAM" id="MobiDB-lite"/>
    </source>
</evidence>
<organism evidence="3 4">
    <name type="scientific">Rhodocollybia butyracea</name>
    <dbReference type="NCBI Taxonomy" id="206335"/>
    <lineage>
        <taxon>Eukaryota</taxon>
        <taxon>Fungi</taxon>
        <taxon>Dikarya</taxon>
        <taxon>Basidiomycota</taxon>
        <taxon>Agaricomycotina</taxon>
        <taxon>Agaricomycetes</taxon>
        <taxon>Agaricomycetidae</taxon>
        <taxon>Agaricales</taxon>
        <taxon>Marasmiineae</taxon>
        <taxon>Omphalotaceae</taxon>
        <taxon>Rhodocollybia</taxon>
    </lineage>
</organism>
<dbReference type="EMBL" id="JADNRY010000018">
    <property type="protein sequence ID" value="KAF9073461.1"/>
    <property type="molecule type" value="Genomic_DNA"/>
</dbReference>